<evidence type="ECO:0000256" key="5">
    <source>
        <dbReference type="SAM" id="MobiDB-lite"/>
    </source>
</evidence>
<dbReference type="KEGG" id="nbe:Back2_23990"/>
<dbReference type="Proteomes" id="UP000271573">
    <property type="component" value="Chromosome"/>
</dbReference>
<dbReference type="Gene3D" id="3.40.50.300">
    <property type="entry name" value="P-loop containing nucleotide triphosphate hydrolases"/>
    <property type="match status" value="1"/>
</dbReference>
<keyword evidence="4" id="KW-1278">Translocase</keyword>
<accession>A0A3G9IIW8</accession>
<dbReference type="GO" id="GO:0016887">
    <property type="term" value="F:ATP hydrolysis activity"/>
    <property type="evidence" value="ECO:0007669"/>
    <property type="project" value="InterPro"/>
</dbReference>
<dbReference type="PANTHER" id="PTHR42794:SF1">
    <property type="entry name" value="HEMIN IMPORT ATP-BINDING PROTEIN HMUV"/>
    <property type="match status" value="1"/>
</dbReference>
<keyword evidence="3" id="KW-0067">ATP-binding</keyword>
<keyword evidence="1" id="KW-0813">Transport</keyword>
<evidence type="ECO:0000256" key="2">
    <source>
        <dbReference type="ARBA" id="ARBA00022741"/>
    </source>
</evidence>
<organism evidence="7 8">
    <name type="scientific">Nocardioides baekrokdamisoli</name>
    <dbReference type="NCBI Taxonomy" id="1804624"/>
    <lineage>
        <taxon>Bacteria</taxon>
        <taxon>Bacillati</taxon>
        <taxon>Actinomycetota</taxon>
        <taxon>Actinomycetes</taxon>
        <taxon>Propionibacteriales</taxon>
        <taxon>Nocardioidaceae</taxon>
        <taxon>Nocardioides</taxon>
    </lineage>
</organism>
<reference evidence="7 8" key="1">
    <citation type="submission" date="2018-11" db="EMBL/GenBank/DDBJ databases">
        <title>Complete genome sequence of Nocardioides baekrokdamisoli strain KCTC 39748.</title>
        <authorList>
            <person name="Kang S.W."/>
            <person name="Lee K.C."/>
            <person name="Kim K.K."/>
            <person name="Kim J.S."/>
            <person name="Kim D.S."/>
            <person name="Ko S.H."/>
            <person name="Yang S.H."/>
            <person name="Shin Y.K."/>
            <person name="Lee J.S."/>
        </authorList>
    </citation>
    <scope>NUCLEOTIDE SEQUENCE [LARGE SCALE GENOMIC DNA]</scope>
    <source>
        <strain evidence="7 8">KCTC 39748</strain>
    </source>
</reference>
<dbReference type="AlphaFoldDB" id="A0A3G9IIW8"/>
<dbReference type="PROSITE" id="PS50893">
    <property type="entry name" value="ABC_TRANSPORTER_2"/>
    <property type="match status" value="1"/>
</dbReference>
<keyword evidence="2" id="KW-0547">Nucleotide-binding</keyword>
<dbReference type="Pfam" id="PF00005">
    <property type="entry name" value="ABC_tran"/>
    <property type="match status" value="1"/>
</dbReference>
<protein>
    <recommendedName>
        <fullName evidence="6">ABC transporter domain-containing protein</fullName>
    </recommendedName>
</protein>
<dbReference type="SUPFAM" id="SSF52540">
    <property type="entry name" value="P-loop containing nucleoside triphosphate hydrolases"/>
    <property type="match status" value="1"/>
</dbReference>
<sequence length="277" mass="29254">MTALIFDGVTVRYGRSVPAVGGVDLVVQEGHWTGLIGPNGAGKSSLLRAATGLVPHTGTIAVASGVLRGLSWRERARQIAYVPQQPELPAEMSVLDYVLLGRTPHISYLGRESAHDRQVCLDLLERIGMSPFAERPLGTLSGGEVQRVVIARALAQEAPVLLLDEPTSALDIGRRVEALELVDGLRRERGLTVLSVLHDLTLASQFADSLALLVEGRVIAAGAPPDVCRPEVLQTAFGAAVGVLTDGDGRLLVVPQRSMPPRAESVSDQPVPSAPPG</sequence>
<feature type="region of interest" description="Disordered" evidence="5">
    <location>
        <begin position="258"/>
        <end position="277"/>
    </location>
</feature>
<dbReference type="FunFam" id="3.40.50.300:FF:000134">
    <property type="entry name" value="Iron-enterobactin ABC transporter ATP-binding protein"/>
    <property type="match status" value="1"/>
</dbReference>
<evidence type="ECO:0000256" key="3">
    <source>
        <dbReference type="ARBA" id="ARBA00022840"/>
    </source>
</evidence>
<evidence type="ECO:0000313" key="8">
    <source>
        <dbReference type="Proteomes" id="UP000271573"/>
    </source>
</evidence>
<dbReference type="InterPro" id="IPR003593">
    <property type="entry name" value="AAA+_ATPase"/>
</dbReference>
<keyword evidence="8" id="KW-1185">Reference proteome</keyword>
<dbReference type="GO" id="GO:0005524">
    <property type="term" value="F:ATP binding"/>
    <property type="evidence" value="ECO:0007669"/>
    <property type="project" value="UniProtKB-KW"/>
</dbReference>
<dbReference type="EMBL" id="AP019307">
    <property type="protein sequence ID" value="BBH18112.1"/>
    <property type="molecule type" value="Genomic_DNA"/>
</dbReference>
<dbReference type="InterPro" id="IPR003439">
    <property type="entry name" value="ABC_transporter-like_ATP-bd"/>
</dbReference>
<name>A0A3G9IIW8_9ACTN</name>
<evidence type="ECO:0000313" key="7">
    <source>
        <dbReference type="EMBL" id="BBH18112.1"/>
    </source>
</evidence>
<evidence type="ECO:0000259" key="6">
    <source>
        <dbReference type="PROSITE" id="PS50893"/>
    </source>
</evidence>
<proteinExistence type="predicted"/>
<dbReference type="InterPro" id="IPR027417">
    <property type="entry name" value="P-loop_NTPase"/>
</dbReference>
<gene>
    <name evidence="7" type="ORF">Back2_23990</name>
</gene>
<evidence type="ECO:0000256" key="1">
    <source>
        <dbReference type="ARBA" id="ARBA00022448"/>
    </source>
</evidence>
<feature type="domain" description="ABC transporter" evidence="6">
    <location>
        <begin position="4"/>
        <end position="240"/>
    </location>
</feature>
<dbReference type="SMART" id="SM00382">
    <property type="entry name" value="AAA"/>
    <property type="match status" value="1"/>
</dbReference>
<dbReference type="RefSeq" id="WP_197715191.1">
    <property type="nucleotide sequence ID" value="NZ_AP019307.1"/>
</dbReference>
<dbReference type="PANTHER" id="PTHR42794">
    <property type="entry name" value="HEMIN IMPORT ATP-BINDING PROTEIN HMUV"/>
    <property type="match status" value="1"/>
</dbReference>
<evidence type="ECO:0000256" key="4">
    <source>
        <dbReference type="ARBA" id="ARBA00022967"/>
    </source>
</evidence>